<organism evidence="9 10">
    <name type="scientific">Qipengyuania algicida</name>
    <dbReference type="NCBI Taxonomy" id="1836209"/>
    <lineage>
        <taxon>Bacteria</taxon>
        <taxon>Pseudomonadati</taxon>
        <taxon>Pseudomonadota</taxon>
        <taxon>Alphaproteobacteria</taxon>
        <taxon>Sphingomonadales</taxon>
        <taxon>Erythrobacteraceae</taxon>
        <taxon>Qipengyuania</taxon>
    </lineage>
</organism>
<evidence type="ECO:0000256" key="8">
    <source>
        <dbReference type="SAM" id="SignalP"/>
    </source>
</evidence>
<name>A0A845ADZ9_9SPHN</name>
<dbReference type="AlphaFoldDB" id="A0A845ADZ9"/>
<dbReference type="Pfam" id="PF02107">
    <property type="entry name" value="FlgH"/>
    <property type="match status" value="1"/>
</dbReference>
<evidence type="ECO:0000313" key="9">
    <source>
        <dbReference type="EMBL" id="MXP27619.1"/>
    </source>
</evidence>
<comment type="subcellular location">
    <subcellularLocation>
        <location evidence="7">Cell outer membrane</location>
        <topology evidence="7">Lipid-anchor</topology>
    </subcellularLocation>
    <subcellularLocation>
        <location evidence="7">Bacterial flagellum basal body</location>
    </subcellularLocation>
</comment>
<dbReference type="HAMAP" id="MF_00415">
    <property type="entry name" value="FlgH"/>
    <property type="match status" value="1"/>
</dbReference>
<comment type="subunit">
    <text evidence="7">The basal body constitutes a major portion of the flagellar organelle and consists of four rings (L,P,S, and M) mounted on a central rod.</text>
</comment>
<evidence type="ECO:0000313" key="10">
    <source>
        <dbReference type="Proteomes" id="UP000439780"/>
    </source>
</evidence>
<evidence type="ECO:0000256" key="4">
    <source>
        <dbReference type="ARBA" id="ARBA00023136"/>
    </source>
</evidence>
<keyword evidence="9" id="KW-0969">Cilium</keyword>
<evidence type="ECO:0000256" key="1">
    <source>
        <dbReference type="ARBA" id="ARBA00002591"/>
    </source>
</evidence>
<sequence>MNQTFRFAAVAACSAMLCACGAARPTGFTAALPPPPVASAAVQPANGAIFQSANGYAPLHYGQRARSVGDPVTVVLAERTTTAKSASGKTSRDGSLSLTPPSVGPFSFNPNILNSGASGSFNGKGDAAQASSLSGAITVTIAEVLPGGIARIRGEKIMDLSQGQEWIQLTGIIRLADISSDNQILSTRIADAQIAYSGKGSVQRSAREGWLSKFFSMVSPF</sequence>
<feature type="chain" id="PRO_5032403455" description="Flagellar L-ring protein" evidence="8">
    <location>
        <begin position="23"/>
        <end position="221"/>
    </location>
</feature>
<keyword evidence="10" id="KW-1185">Reference proteome</keyword>
<proteinExistence type="inferred from homology"/>
<keyword evidence="7" id="KW-0449">Lipoprotein</keyword>
<reference evidence="9 10" key="1">
    <citation type="submission" date="2019-12" db="EMBL/GenBank/DDBJ databases">
        <title>Genomic-based taxomic classification of the family Erythrobacteraceae.</title>
        <authorList>
            <person name="Xu L."/>
        </authorList>
    </citation>
    <scope>NUCLEOTIDE SEQUENCE [LARGE SCALE GENOMIC DNA]</scope>
    <source>
        <strain evidence="9 10">KEMB 9005-328</strain>
    </source>
</reference>
<protein>
    <recommendedName>
        <fullName evidence="7">Flagellar L-ring protein</fullName>
    </recommendedName>
    <alternativeName>
        <fullName evidence="7">Basal body L-ring protein</fullName>
    </alternativeName>
</protein>
<keyword evidence="9" id="KW-0966">Cell projection</keyword>
<dbReference type="RefSeq" id="WP_160751892.1">
    <property type="nucleotide sequence ID" value="NZ_WTYA01000001.1"/>
</dbReference>
<dbReference type="OrthoDB" id="9789227at2"/>
<accession>A0A845ADZ9</accession>
<dbReference type="PANTHER" id="PTHR34933:SF1">
    <property type="entry name" value="FLAGELLAR L-RING PROTEIN"/>
    <property type="match status" value="1"/>
</dbReference>
<keyword evidence="4 7" id="KW-0472">Membrane</keyword>
<evidence type="ECO:0000256" key="2">
    <source>
        <dbReference type="ARBA" id="ARBA00006929"/>
    </source>
</evidence>
<comment type="similarity">
    <text evidence="2 7">Belongs to the FlgH family.</text>
</comment>
<keyword evidence="5 7" id="KW-0975">Bacterial flagellum</keyword>
<dbReference type="PANTHER" id="PTHR34933">
    <property type="entry name" value="FLAGELLAR L-RING PROTEIN"/>
    <property type="match status" value="1"/>
</dbReference>
<dbReference type="GO" id="GO:0003774">
    <property type="term" value="F:cytoskeletal motor activity"/>
    <property type="evidence" value="ECO:0007669"/>
    <property type="project" value="InterPro"/>
</dbReference>
<keyword evidence="9" id="KW-0282">Flagellum</keyword>
<comment type="function">
    <text evidence="1 7">Assembles around the rod to form the L-ring and probably protects the motor/basal body from shearing forces during rotation.</text>
</comment>
<dbReference type="GO" id="GO:0009427">
    <property type="term" value="C:bacterial-type flagellum basal body, distal rod, L ring"/>
    <property type="evidence" value="ECO:0007669"/>
    <property type="project" value="InterPro"/>
</dbReference>
<dbReference type="GO" id="GO:0009279">
    <property type="term" value="C:cell outer membrane"/>
    <property type="evidence" value="ECO:0007669"/>
    <property type="project" value="UniProtKB-SubCell"/>
</dbReference>
<evidence type="ECO:0000256" key="5">
    <source>
        <dbReference type="ARBA" id="ARBA00023143"/>
    </source>
</evidence>
<evidence type="ECO:0000256" key="7">
    <source>
        <dbReference type="HAMAP-Rule" id="MF_00415"/>
    </source>
</evidence>
<gene>
    <name evidence="7" type="primary">flgH</name>
    <name evidence="9" type="ORF">GRI58_02130</name>
</gene>
<dbReference type="InterPro" id="IPR000527">
    <property type="entry name" value="Flag_Lring"/>
</dbReference>
<dbReference type="PROSITE" id="PS51257">
    <property type="entry name" value="PROKAR_LIPOPROTEIN"/>
    <property type="match status" value="1"/>
</dbReference>
<dbReference type="GO" id="GO:0071973">
    <property type="term" value="P:bacterial-type flagellum-dependent cell motility"/>
    <property type="evidence" value="ECO:0007669"/>
    <property type="project" value="InterPro"/>
</dbReference>
<dbReference type="Proteomes" id="UP000439780">
    <property type="component" value="Unassembled WGS sequence"/>
</dbReference>
<feature type="signal peptide" evidence="8">
    <location>
        <begin position="1"/>
        <end position="22"/>
    </location>
</feature>
<evidence type="ECO:0000256" key="3">
    <source>
        <dbReference type="ARBA" id="ARBA00022729"/>
    </source>
</evidence>
<keyword evidence="6 7" id="KW-0998">Cell outer membrane</keyword>
<dbReference type="EMBL" id="WTYA01000001">
    <property type="protein sequence ID" value="MXP27619.1"/>
    <property type="molecule type" value="Genomic_DNA"/>
</dbReference>
<evidence type="ECO:0000256" key="6">
    <source>
        <dbReference type="ARBA" id="ARBA00023237"/>
    </source>
</evidence>
<dbReference type="PRINTS" id="PR01008">
    <property type="entry name" value="FLGLRINGFLGH"/>
</dbReference>
<comment type="caution">
    <text evidence="9">The sequence shown here is derived from an EMBL/GenBank/DDBJ whole genome shotgun (WGS) entry which is preliminary data.</text>
</comment>
<keyword evidence="3 7" id="KW-0732">Signal</keyword>